<evidence type="ECO:0000259" key="1">
    <source>
        <dbReference type="Pfam" id="PF01208"/>
    </source>
</evidence>
<dbReference type="InterPro" id="IPR000257">
    <property type="entry name" value="Uroporphyrinogen_deCOase"/>
</dbReference>
<sequence length="324" mass="37060">MAQFFLTGFSCTRAPFPLSTSYESKKHNYRGSLIGLELLLMIVNRFSNASWSWKFVVDCSSFSSDQLLLSTAKGEAGKYTAVYQKLAQKHHSFRDNIDLIVTMSFVFSGILTPIPAFGFLFDNEEVKGPVIQYLIRPEECLKRFHPIDLEKLQFVGAPWTLHQICSDTPIVFYTKWKHGSSSADVIGLDWTVDMADGKRRLGSSVRDLRVHGNVDPSNLLSLIPALTEEIYRWIVYFVELKSREDCWTNLHGIYSNLGHGVLVGTSEEALAHFFETARSLAYETLFLFHVLPRDFSSMYRLYYPLDYISEVILPNVLFTINFTK</sequence>
<evidence type="ECO:0000313" key="2">
    <source>
        <dbReference type="EMBL" id="CDY23067.1"/>
    </source>
</evidence>
<organism evidence="2 3">
    <name type="scientific">Brassica napus</name>
    <name type="common">Rape</name>
    <dbReference type="NCBI Taxonomy" id="3708"/>
    <lineage>
        <taxon>Eukaryota</taxon>
        <taxon>Viridiplantae</taxon>
        <taxon>Streptophyta</taxon>
        <taxon>Embryophyta</taxon>
        <taxon>Tracheophyta</taxon>
        <taxon>Spermatophyta</taxon>
        <taxon>Magnoliopsida</taxon>
        <taxon>eudicotyledons</taxon>
        <taxon>Gunneridae</taxon>
        <taxon>Pentapetalae</taxon>
        <taxon>rosids</taxon>
        <taxon>malvids</taxon>
        <taxon>Brassicales</taxon>
        <taxon>Brassicaceae</taxon>
        <taxon>Brassiceae</taxon>
        <taxon>Brassica</taxon>
    </lineage>
</organism>
<dbReference type="GO" id="GO:0006779">
    <property type="term" value="P:porphyrin-containing compound biosynthetic process"/>
    <property type="evidence" value="ECO:0007669"/>
    <property type="project" value="InterPro"/>
</dbReference>
<reference evidence="2 3" key="1">
    <citation type="journal article" date="2014" name="Science">
        <title>Plant genetics. Early allopolyploid evolution in the post-Neolithic Brassica napus oilseed genome.</title>
        <authorList>
            <person name="Chalhoub B."/>
            <person name="Denoeud F."/>
            <person name="Liu S."/>
            <person name="Parkin I.A."/>
            <person name="Tang H."/>
            <person name="Wang X."/>
            <person name="Chiquet J."/>
            <person name="Belcram H."/>
            <person name="Tong C."/>
            <person name="Samans B."/>
            <person name="Correa M."/>
            <person name="Da Silva C."/>
            <person name="Just J."/>
            <person name="Falentin C."/>
            <person name="Koh C.S."/>
            <person name="Le Clainche I."/>
            <person name="Bernard M."/>
            <person name="Bento P."/>
            <person name="Noel B."/>
            <person name="Labadie K."/>
            <person name="Alberti A."/>
            <person name="Charles M."/>
            <person name="Arnaud D."/>
            <person name="Guo H."/>
            <person name="Daviaud C."/>
            <person name="Alamery S."/>
            <person name="Jabbari K."/>
            <person name="Zhao M."/>
            <person name="Edger P.P."/>
            <person name="Chelaifa H."/>
            <person name="Tack D."/>
            <person name="Lassalle G."/>
            <person name="Mestiri I."/>
            <person name="Schnel N."/>
            <person name="Le Paslier M.C."/>
            <person name="Fan G."/>
            <person name="Renault V."/>
            <person name="Bayer P.E."/>
            <person name="Golicz A.A."/>
            <person name="Manoli S."/>
            <person name="Lee T.H."/>
            <person name="Thi V.H."/>
            <person name="Chalabi S."/>
            <person name="Hu Q."/>
            <person name="Fan C."/>
            <person name="Tollenaere R."/>
            <person name="Lu Y."/>
            <person name="Battail C."/>
            <person name="Shen J."/>
            <person name="Sidebottom C.H."/>
            <person name="Wang X."/>
            <person name="Canaguier A."/>
            <person name="Chauveau A."/>
            <person name="Berard A."/>
            <person name="Deniot G."/>
            <person name="Guan M."/>
            <person name="Liu Z."/>
            <person name="Sun F."/>
            <person name="Lim Y.P."/>
            <person name="Lyons E."/>
            <person name="Town C.D."/>
            <person name="Bancroft I."/>
            <person name="Wang X."/>
            <person name="Meng J."/>
            <person name="Ma J."/>
            <person name="Pires J.C."/>
            <person name="King G.J."/>
            <person name="Brunel D."/>
            <person name="Delourme R."/>
            <person name="Renard M."/>
            <person name="Aury J.M."/>
            <person name="Adams K.L."/>
            <person name="Batley J."/>
            <person name="Snowdon R.J."/>
            <person name="Tost J."/>
            <person name="Edwards D."/>
            <person name="Zhou Y."/>
            <person name="Hua W."/>
            <person name="Sharpe A.G."/>
            <person name="Paterson A.H."/>
            <person name="Guan C."/>
            <person name="Wincker P."/>
        </authorList>
    </citation>
    <scope>NUCLEOTIDE SEQUENCE [LARGE SCALE GENOMIC DNA]</scope>
    <source>
        <strain evidence="3">cv. Darmor-bzh</strain>
    </source>
</reference>
<dbReference type="GO" id="GO:0004853">
    <property type="term" value="F:uroporphyrinogen decarboxylase activity"/>
    <property type="evidence" value="ECO:0007669"/>
    <property type="project" value="InterPro"/>
</dbReference>
<dbReference type="SUPFAM" id="SSF51726">
    <property type="entry name" value="UROD/MetE-like"/>
    <property type="match status" value="1"/>
</dbReference>
<gene>
    <name evidence="2" type="primary">BnaC07g31200D</name>
    <name evidence="2" type="ORF">GSBRNA2T00021537001</name>
</gene>
<protein>
    <submittedName>
        <fullName evidence="2">BnaC07g31200D protein</fullName>
    </submittedName>
</protein>
<dbReference type="InterPro" id="IPR038071">
    <property type="entry name" value="UROD/MetE-like_sf"/>
</dbReference>
<dbReference type="PANTHER" id="PTHR21091">
    <property type="entry name" value="METHYLTETRAHYDROFOLATE:HOMOCYSTEINE METHYLTRANSFERASE RELATED"/>
    <property type="match status" value="1"/>
</dbReference>
<evidence type="ECO:0000313" key="3">
    <source>
        <dbReference type="Proteomes" id="UP000028999"/>
    </source>
</evidence>
<dbReference type="Gramene" id="CDY23067">
    <property type="protein sequence ID" value="CDY23067"/>
    <property type="gene ID" value="GSBRNA2T00021537001"/>
</dbReference>
<feature type="domain" description="Uroporphyrinogen decarboxylase (URO-D)" evidence="1">
    <location>
        <begin position="164"/>
        <end position="279"/>
    </location>
</feature>
<dbReference type="Proteomes" id="UP000028999">
    <property type="component" value="Unassembled WGS sequence"/>
</dbReference>
<dbReference type="PaxDb" id="3708-A0A078GDH3"/>
<dbReference type="Gene3D" id="3.20.20.210">
    <property type="match status" value="2"/>
</dbReference>
<dbReference type="EMBL" id="LK032139">
    <property type="protein sequence ID" value="CDY23067.1"/>
    <property type="molecule type" value="Genomic_DNA"/>
</dbReference>
<name>A0A078GDH3_BRANA</name>
<dbReference type="STRING" id="3708.A0A078GDH3"/>
<dbReference type="PANTHER" id="PTHR21091:SF173">
    <property type="entry name" value="UROPORPHYRINOGEN DECARBOXYLASE (URO-D) DOMAIN-CONTAINING PROTEIN"/>
    <property type="match status" value="1"/>
</dbReference>
<keyword evidence="3" id="KW-1185">Reference proteome</keyword>
<accession>A0A078GDH3</accession>
<dbReference type="AlphaFoldDB" id="A0A078GDH3"/>
<dbReference type="Pfam" id="PF01208">
    <property type="entry name" value="URO-D"/>
    <property type="match status" value="1"/>
</dbReference>
<proteinExistence type="predicted"/>